<keyword evidence="3 6" id="KW-0479">Metal-binding</keyword>
<feature type="binding site" evidence="6">
    <location>
        <position position="66"/>
    </location>
    <ligand>
        <name>molybdate</name>
        <dbReference type="ChEBI" id="CHEBI:36264"/>
    </ligand>
</feature>
<comment type="similarity">
    <text evidence="1">Belongs to the bacterial solute-binding protein ModA family.</text>
</comment>
<dbReference type="GO" id="GO:0030973">
    <property type="term" value="F:molybdate ion binding"/>
    <property type="evidence" value="ECO:0007669"/>
    <property type="project" value="InterPro"/>
</dbReference>
<dbReference type="Gene3D" id="3.40.190.10">
    <property type="entry name" value="Periplasmic binding protein-like II"/>
    <property type="match status" value="2"/>
</dbReference>
<dbReference type="FunFam" id="3.40.190.10:FF:000035">
    <property type="entry name" value="Molybdate ABC transporter substrate-binding protein"/>
    <property type="match status" value="1"/>
</dbReference>
<dbReference type="GO" id="GO:0046872">
    <property type="term" value="F:metal ion binding"/>
    <property type="evidence" value="ECO:0007669"/>
    <property type="project" value="UniProtKB-KW"/>
</dbReference>
<evidence type="ECO:0000256" key="3">
    <source>
        <dbReference type="ARBA" id="ARBA00022723"/>
    </source>
</evidence>
<dbReference type="AlphaFoldDB" id="A0AAE3R6M7"/>
<keyword evidence="2 6" id="KW-0500">Molybdenum</keyword>
<comment type="caution">
    <text evidence="7">The sequence shown here is derived from an EMBL/GenBank/DDBJ whole genome shotgun (WGS) entry which is preliminary data.</text>
</comment>
<dbReference type="EMBL" id="JASJOU010000013">
    <property type="protein sequence ID" value="MDJ1504866.1"/>
    <property type="molecule type" value="Genomic_DNA"/>
</dbReference>
<dbReference type="InterPro" id="IPR050682">
    <property type="entry name" value="ModA/WtpA"/>
</dbReference>
<evidence type="ECO:0000256" key="5">
    <source>
        <dbReference type="ARBA" id="ARBA00062515"/>
    </source>
</evidence>
<gene>
    <name evidence="7" type="primary">modA</name>
    <name evidence="7" type="ORF">QNI22_29655</name>
</gene>
<dbReference type="Pfam" id="PF13531">
    <property type="entry name" value="SBP_bac_11"/>
    <property type="match status" value="1"/>
</dbReference>
<dbReference type="Proteomes" id="UP001232063">
    <property type="component" value="Unassembled WGS sequence"/>
</dbReference>
<dbReference type="CDD" id="cd13539">
    <property type="entry name" value="PBP2_AvModA"/>
    <property type="match status" value="1"/>
</dbReference>
<evidence type="ECO:0000313" key="7">
    <source>
        <dbReference type="EMBL" id="MDJ1504866.1"/>
    </source>
</evidence>
<dbReference type="PANTHER" id="PTHR30632:SF14">
    <property type="entry name" value="TUNGSTATE_MOLYBDATE_CHROMATE-BINDING PROTEIN MODA"/>
    <property type="match status" value="1"/>
</dbReference>
<evidence type="ECO:0000256" key="1">
    <source>
        <dbReference type="ARBA" id="ARBA00009175"/>
    </source>
</evidence>
<dbReference type="SUPFAM" id="SSF53850">
    <property type="entry name" value="Periplasmic binding protein-like II"/>
    <property type="match status" value="1"/>
</dbReference>
<name>A0AAE3R6M7_9BACT</name>
<keyword evidence="4" id="KW-0732">Signal</keyword>
<dbReference type="InterPro" id="IPR044084">
    <property type="entry name" value="AvModA-like_subst-bd"/>
</dbReference>
<organism evidence="7 8">
    <name type="scientific">Xanthocytophaga agilis</name>
    <dbReference type="NCBI Taxonomy" id="3048010"/>
    <lineage>
        <taxon>Bacteria</taxon>
        <taxon>Pseudomonadati</taxon>
        <taxon>Bacteroidota</taxon>
        <taxon>Cytophagia</taxon>
        <taxon>Cytophagales</taxon>
        <taxon>Rhodocytophagaceae</taxon>
        <taxon>Xanthocytophaga</taxon>
    </lineage>
</organism>
<dbReference type="InterPro" id="IPR005950">
    <property type="entry name" value="ModA"/>
</dbReference>
<dbReference type="PIRSF" id="PIRSF004846">
    <property type="entry name" value="ModA"/>
    <property type="match status" value="1"/>
</dbReference>
<feature type="binding site" evidence="6">
    <location>
        <position position="173"/>
    </location>
    <ligand>
        <name>molybdate</name>
        <dbReference type="ChEBI" id="CHEBI:36264"/>
    </ligand>
</feature>
<evidence type="ECO:0000256" key="6">
    <source>
        <dbReference type="PIRSR" id="PIRSR004846-1"/>
    </source>
</evidence>
<evidence type="ECO:0000256" key="4">
    <source>
        <dbReference type="ARBA" id="ARBA00022729"/>
    </source>
</evidence>
<evidence type="ECO:0000256" key="2">
    <source>
        <dbReference type="ARBA" id="ARBA00022505"/>
    </source>
</evidence>
<protein>
    <submittedName>
        <fullName evidence="7">Molybdate ABC transporter substrate-binding protein</fullName>
    </submittedName>
</protein>
<dbReference type="RefSeq" id="WP_314516549.1">
    <property type="nucleotide sequence ID" value="NZ_JASJOU010000013.1"/>
</dbReference>
<accession>A0AAE3R6M7</accession>
<proteinExistence type="inferred from homology"/>
<dbReference type="NCBIfam" id="TIGR01256">
    <property type="entry name" value="modA"/>
    <property type="match status" value="1"/>
</dbReference>
<reference evidence="7" key="1">
    <citation type="submission" date="2023-05" db="EMBL/GenBank/DDBJ databases">
        <authorList>
            <person name="Zhang X."/>
        </authorList>
    </citation>
    <scope>NUCLEOTIDE SEQUENCE</scope>
    <source>
        <strain evidence="7">BD1B2-1</strain>
    </source>
</reference>
<evidence type="ECO:0000313" key="8">
    <source>
        <dbReference type="Proteomes" id="UP001232063"/>
    </source>
</evidence>
<dbReference type="GO" id="GO:0015689">
    <property type="term" value="P:molybdate ion transport"/>
    <property type="evidence" value="ECO:0007669"/>
    <property type="project" value="InterPro"/>
</dbReference>
<dbReference type="GO" id="GO:1901359">
    <property type="term" value="F:tungstate binding"/>
    <property type="evidence" value="ECO:0007669"/>
    <property type="project" value="UniProtKB-ARBA"/>
</dbReference>
<dbReference type="PANTHER" id="PTHR30632">
    <property type="entry name" value="MOLYBDATE-BINDING PERIPLASMIC PROTEIN"/>
    <property type="match status" value="1"/>
</dbReference>
<comment type="subunit">
    <text evidence="5">The complex is composed of two ATP-binding proteins (ModC), two transmembrane proteins (ModB) and a solute-binding protein (ModA).</text>
</comment>
<keyword evidence="8" id="KW-1185">Reference proteome</keyword>
<sequence length="258" mass="28523">MKYTILGLLVFLLFANGVSPLKLSTPKEEEITIAAAADLRFAMDSLVTVFKKTYPSYKVTVIYGSSGKFFHQISNGAPFDMFFSADKEYPVQLQEKKLTASSVKLYAIGKLVLWSKKLNPVTKGMNIVLDPSINKIAIANPEHAPYGKKAKESLIHYKLYDKIKSKLVLGENISQTAQYISVGAADIGIVALSLVMSPELQNQGKYYVIPDTTHTPLEQAYVILKRGEKKKGTQLFSTFISSPSAKSLLQKFGFSLPK</sequence>